<dbReference type="Gene3D" id="3.30.700.10">
    <property type="entry name" value="Glycoprotein, Type 4 Pilin"/>
    <property type="match status" value="1"/>
</dbReference>
<evidence type="ECO:0000256" key="6">
    <source>
        <dbReference type="ARBA" id="ARBA00022519"/>
    </source>
</evidence>
<dbReference type="Proteomes" id="UP000032266">
    <property type="component" value="Chromosome"/>
</dbReference>
<evidence type="ECO:0000256" key="10">
    <source>
        <dbReference type="SAM" id="Phobius"/>
    </source>
</evidence>
<reference evidence="12 13" key="1">
    <citation type="submission" date="2014-01" db="EMBL/GenBank/DDBJ databases">
        <title>Full genme sequencing of cellulolytic bacterium Gynuella sunshinyii YC6258T gen. nov., sp. nov.</title>
        <authorList>
            <person name="Khan H."/>
            <person name="Chung E.J."/>
            <person name="Chung Y.R."/>
        </authorList>
    </citation>
    <scope>NUCLEOTIDE SEQUENCE [LARGE SCALE GENOMIC DNA]</scope>
    <source>
        <strain evidence="12 13">YC6258</strain>
    </source>
</reference>
<dbReference type="PRINTS" id="PR00813">
    <property type="entry name" value="BCTERIALGSPG"/>
</dbReference>
<feature type="transmembrane region" description="Helical" evidence="10">
    <location>
        <begin position="12"/>
        <end position="33"/>
    </location>
</feature>
<evidence type="ECO:0000256" key="5">
    <source>
        <dbReference type="ARBA" id="ARBA00022481"/>
    </source>
</evidence>
<evidence type="ECO:0000256" key="7">
    <source>
        <dbReference type="ARBA" id="ARBA00022692"/>
    </source>
</evidence>
<name>A0A0C5VZM0_9GAMM</name>
<dbReference type="GO" id="GO:0005886">
    <property type="term" value="C:plasma membrane"/>
    <property type="evidence" value="ECO:0007669"/>
    <property type="project" value="UniProtKB-SubCell"/>
</dbReference>
<keyword evidence="6" id="KW-0997">Cell inner membrane</keyword>
<dbReference type="PROSITE" id="PS00409">
    <property type="entry name" value="PROKAR_NTER_METHYL"/>
    <property type="match status" value="1"/>
</dbReference>
<organism evidence="12 13">
    <name type="scientific">Gynuella sunshinyii YC6258</name>
    <dbReference type="NCBI Taxonomy" id="1445510"/>
    <lineage>
        <taxon>Bacteria</taxon>
        <taxon>Pseudomonadati</taxon>
        <taxon>Pseudomonadota</taxon>
        <taxon>Gammaproteobacteria</taxon>
        <taxon>Oceanospirillales</taxon>
        <taxon>Saccharospirillaceae</taxon>
        <taxon>Gynuella</taxon>
    </lineage>
</organism>
<evidence type="ECO:0000256" key="3">
    <source>
        <dbReference type="ARBA" id="ARBA00020042"/>
    </source>
</evidence>
<dbReference type="GO" id="GO:0015627">
    <property type="term" value="C:type II protein secretion system complex"/>
    <property type="evidence" value="ECO:0007669"/>
    <property type="project" value="InterPro"/>
</dbReference>
<dbReference type="STRING" id="1445510.YC6258_03838"/>
<dbReference type="InterPro" id="IPR045584">
    <property type="entry name" value="Pilin-like"/>
</dbReference>
<gene>
    <name evidence="12" type="ORF">YC6258_03838</name>
</gene>
<feature type="domain" description="Type II secretion system protein GspG C-terminal" evidence="11">
    <location>
        <begin position="32"/>
        <end position="137"/>
    </location>
</feature>
<dbReference type="InterPro" id="IPR013545">
    <property type="entry name" value="T2SS_protein-GspG_C"/>
</dbReference>
<evidence type="ECO:0000256" key="2">
    <source>
        <dbReference type="ARBA" id="ARBA00009984"/>
    </source>
</evidence>
<keyword evidence="9 10" id="KW-0472">Membrane</keyword>
<evidence type="ECO:0000256" key="9">
    <source>
        <dbReference type="ARBA" id="ARBA00023136"/>
    </source>
</evidence>
<evidence type="ECO:0000313" key="13">
    <source>
        <dbReference type="Proteomes" id="UP000032266"/>
    </source>
</evidence>
<accession>A0A0C5VZM0</accession>
<dbReference type="Pfam" id="PF08334">
    <property type="entry name" value="T2SSG"/>
    <property type="match status" value="1"/>
</dbReference>
<dbReference type="NCBIfam" id="TIGR01710">
    <property type="entry name" value="typeII_sec_gspG"/>
    <property type="match status" value="1"/>
</dbReference>
<keyword evidence="7 10" id="KW-0812">Transmembrane</keyword>
<dbReference type="InterPro" id="IPR000983">
    <property type="entry name" value="Bac_GSPG_pilin"/>
</dbReference>
<keyword evidence="5" id="KW-0488">Methylation</keyword>
<proteinExistence type="inferred from homology"/>
<dbReference type="KEGG" id="gsn:YC6258_03838"/>
<keyword evidence="8 10" id="KW-1133">Transmembrane helix</keyword>
<evidence type="ECO:0000313" key="12">
    <source>
        <dbReference type="EMBL" id="AJQ95874.1"/>
    </source>
</evidence>
<dbReference type="Pfam" id="PF07963">
    <property type="entry name" value="N_methyl"/>
    <property type="match status" value="1"/>
</dbReference>
<evidence type="ECO:0000256" key="4">
    <source>
        <dbReference type="ARBA" id="ARBA00022475"/>
    </source>
</evidence>
<comment type="subcellular location">
    <subcellularLocation>
        <location evidence="1">Cell inner membrane</location>
        <topology evidence="1">Single-pass membrane protein</topology>
    </subcellularLocation>
</comment>
<dbReference type="RefSeq" id="WP_211264555.1">
    <property type="nucleotide sequence ID" value="NZ_CP007142.1"/>
</dbReference>
<dbReference type="EMBL" id="CP007142">
    <property type="protein sequence ID" value="AJQ95874.1"/>
    <property type="molecule type" value="Genomic_DNA"/>
</dbReference>
<dbReference type="HOGENOM" id="CLU_091705_2_1_6"/>
<dbReference type="InterPro" id="IPR012902">
    <property type="entry name" value="N_methyl_site"/>
</dbReference>
<evidence type="ECO:0000259" key="11">
    <source>
        <dbReference type="Pfam" id="PF08334"/>
    </source>
</evidence>
<dbReference type="InterPro" id="IPR010054">
    <property type="entry name" value="Type2_sec_GspG"/>
</dbReference>
<comment type="similarity">
    <text evidence="2">Belongs to the GSP G family.</text>
</comment>
<sequence length="139" mass="15253">MMNNKQTGFSLLELMIAVLIMAAITGLVAPMYFGRQDEANQKLARTDLKTIETALDMYRLDNFVYPSTDQGLDALLNKPSGSPEAKNWRGPYIKTAPKDPWGNPYVYINNGSGSIEIVSYGKDGREGGEEADADISSIN</sequence>
<protein>
    <recommendedName>
        <fullName evidence="3">Type II secretion system core protein G</fullName>
    </recommendedName>
</protein>
<dbReference type="SUPFAM" id="SSF54523">
    <property type="entry name" value="Pili subunits"/>
    <property type="match status" value="1"/>
</dbReference>
<dbReference type="AlphaFoldDB" id="A0A0C5VZM0"/>
<evidence type="ECO:0000256" key="8">
    <source>
        <dbReference type="ARBA" id="ARBA00022989"/>
    </source>
</evidence>
<dbReference type="NCBIfam" id="TIGR02532">
    <property type="entry name" value="IV_pilin_GFxxxE"/>
    <property type="match status" value="1"/>
</dbReference>
<keyword evidence="13" id="KW-1185">Reference proteome</keyword>
<evidence type="ECO:0000256" key="1">
    <source>
        <dbReference type="ARBA" id="ARBA00004377"/>
    </source>
</evidence>
<dbReference type="PATRIC" id="fig|1445510.3.peg.3815"/>
<dbReference type="GO" id="GO:0015628">
    <property type="term" value="P:protein secretion by the type II secretion system"/>
    <property type="evidence" value="ECO:0007669"/>
    <property type="project" value="InterPro"/>
</dbReference>
<keyword evidence="4" id="KW-1003">Cell membrane</keyword>